<dbReference type="KEGG" id="ajg:KKR91_04630"/>
<keyword evidence="4 6" id="KW-0413">Isomerase</keyword>
<dbReference type="InterPro" id="IPR023750">
    <property type="entry name" value="RbsD-like_sf"/>
</dbReference>
<dbReference type="InterPro" id="IPR023064">
    <property type="entry name" value="D-ribose_pyranase"/>
</dbReference>
<comment type="similarity">
    <text evidence="6">Belongs to the RbsD / FucU family. RbsD subfamily.</text>
</comment>
<proteinExistence type="inferred from homology"/>
<reference evidence="7 8" key="1">
    <citation type="submission" date="2021-05" db="EMBL/GenBank/DDBJ databases">
        <title>Novel species in genus Arthrobacter.</title>
        <authorList>
            <person name="Zhang G."/>
        </authorList>
    </citation>
    <scope>NUCLEOTIDE SEQUENCE [LARGE SCALE GENOMIC DNA]</scope>
    <source>
        <strain evidence="8">zg-ZUI227</strain>
    </source>
</reference>
<evidence type="ECO:0000313" key="7">
    <source>
        <dbReference type="EMBL" id="QWC10901.1"/>
    </source>
</evidence>
<evidence type="ECO:0000313" key="8">
    <source>
        <dbReference type="Proteomes" id="UP000676885"/>
    </source>
</evidence>
<dbReference type="HAMAP" id="MF_01661">
    <property type="entry name" value="D_rib_pyranase"/>
    <property type="match status" value="1"/>
</dbReference>
<accession>A0A975M7L8</accession>
<dbReference type="Proteomes" id="UP000676885">
    <property type="component" value="Chromosome"/>
</dbReference>
<evidence type="ECO:0000256" key="3">
    <source>
        <dbReference type="ARBA" id="ARBA00022490"/>
    </source>
</evidence>
<dbReference type="NCBIfam" id="NF008761">
    <property type="entry name" value="PRK11797.1"/>
    <property type="match status" value="1"/>
</dbReference>
<organism evidence="7 8">
    <name type="scientific">Arthrobacter jiangjiafuii</name>
    <dbReference type="NCBI Taxonomy" id="2817475"/>
    <lineage>
        <taxon>Bacteria</taxon>
        <taxon>Bacillati</taxon>
        <taxon>Actinomycetota</taxon>
        <taxon>Actinomycetes</taxon>
        <taxon>Micrococcales</taxon>
        <taxon>Micrococcaceae</taxon>
        <taxon>Arthrobacter</taxon>
    </lineage>
</organism>
<comment type="function">
    <text evidence="6">Catalyzes the interconversion of beta-pyran and beta-furan forms of D-ribose.</text>
</comment>
<keyword evidence="8" id="KW-1185">Reference proteome</keyword>
<dbReference type="GO" id="GO:0019303">
    <property type="term" value="P:D-ribose catabolic process"/>
    <property type="evidence" value="ECO:0007669"/>
    <property type="project" value="UniProtKB-UniRule"/>
</dbReference>
<feature type="active site" description="Proton donor" evidence="6">
    <location>
        <position position="20"/>
    </location>
</feature>
<comment type="subcellular location">
    <subcellularLocation>
        <location evidence="6">Cytoplasm</location>
    </subcellularLocation>
</comment>
<dbReference type="Pfam" id="PF05025">
    <property type="entry name" value="RbsD_FucU"/>
    <property type="match status" value="1"/>
</dbReference>
<dbReference type="InterPro" id="IPR007721">
    <property type="entry name" value="RbsD_FucU"/>
</dbReference>
<evidence type="ECO:0000256" key="6">
    <source>
        <dbReference type="HAMAP-Rule" id="MF_01661"/>
    </source>
</evidence>
<evidence type="ECO:0000256" key="5">
    <source>
        <dbReference type="ARBA" id="ARBA00023277"/>
    </source>
</evidence>
<protein>
    <recommendedName>
        <fullName evidence="2 6">D-ribose pyranase</fullName>
        <ecNumber evidence="2 6">5.4.99.62</ecNumber>
    </recommendedName>
</protein>
<dbReference type="AlphaFoldDB" id="A0A975M7L8"/>
<evidence type="ECO:0000256" key="4">
    <source>
        <dbReference type="ARBA" id="ARBA00023235"/>
    </source>
</evidence>
<comment type="subunit">
    <text evidence="6">Homodecamer.</text>
</comment>
<dbReference type="GO" id="GO:0016872">
    <property type="term" value="F:intramolecular lyase activity"/>
    <property type="evidence" value="ECO:0007669"/>
    <property type="project" value="UniProtKB-UniRule"/>
</dbReference>
<dbReference type="RefSeq" id="WP_210230252.1">
    <property type="nucleotide sequence ID" value="NZ_CP076022.1"/>
</dbReference>
<evidence type="ECO:0000256" key="2">
    <source>
        <dbReference type="ARBA" id="ARBA00012862"/>
    </source>
</evidence>
<sequence>MKKAGILNAPLNAAIGRLGHGHLVVIADCGLPIPDGVPAVDLALVKGIPSFAQVLAALMEEIVVEGALLAEEAGGTGVEALVAAAGLSPETVTHEEFKALLPSARLIVRTGEATPYANVMLRSGVSF</sequence>
<keyword evidence="3 6" id="KW-0963">Cytoplasm</keyword>
<gene>
    <name evidence="6 7" type="primary">rbsD</name>
    <name evidence="7" type="ORF">KKR91_04630</name>
</gene>
<dbReference type="EMBL" id="CP076022">
    <property type="protein sequence ID" value="QWC10901.1"/>
    <property type="molecule type" value="Genomic_DNA"/>
</dbReference>
<name>A0A975M7L8_9MICC</name>
<feature type="binding site" evidence="6">
    <location>
        <position position="94"/>
    </location>
    <ligand>
        <name>substrate</name>
    </ligand>
</feature>
<dbReference type="PANTHER" id="PTHR37831">
    <property type="entry name" value="D-RIBOSE PYRANASE"/>
    <property type="match status" value="1"/>
</dbReference>
<dbReference type="PANTHER" id="PTHR37831:SF1">
    <property type="entry name" value="D-RIBOSE PYRANASE"/>
    <property type="match status" value="1"/>
</dbReference>
<dbReference type="SUPFAM" id="SSF102546">
    <property type="entry name" value="RbsD-like"/>
    <property type="match status" value="1"/>
</dbReference>
<dbReference type="GO" id="GO:0005829">
    <property type="term" value="C:cytosol"/>
    <property type="evidence" value="ECO:0007669"/>
    <property type="project" value="TreeGrafter"/>
</dbReference>
<feature type="binding site" evidence="6">
    <location>
        <position position="28"/>
    </location>
    <ligand>
        <name>substrate</name>
    </ligand>
</feature>
<comment type="pathway">
    <text evidence="6">Carbohydrate metabolism; D-ribose degradation; D-ribose 5-phosphate from beta-D-ribopyranose: step 1/2.</text>
</comment>
<dbReference type="GO" id="GO:0048029">
    <property type="term" value="F:monosaccharide binding"/>
    <property type="evidence" value="ECO:0007669"/>
    <property type="project" value="InterPro"/>
</dbReference>
<dbReference type="Gene3D" id="3.40.1650.10">
    <property type="entry name" value="RbsD-like domain"/>
    <property type="match status" value="1"/>
</dbReference>
<comment type="catalytic activity">
    <reaction evidence="1 6">
        <text>beta-D-ribopyranose = beta-D-ribofuranose</text>
        <dbReference type="Rhea" id="RHEA:25432"/>
        <dbReference type="ChEBI" id="CHEBI:27476"/>
        <dbReference type="ChEBI" id="CHEBI:47002"/>
        <dbReference type="EC" id="5.4.99.62"/>
    </reaction>
</comment>
<dbReference type="EC" id="5.4.99.62" evidence="2 6"/>
<evidence type="ECO:0000256" key="1">
    <source>
        <dbReference type="ARBA" id="ARBA00000223"/>
    </source>
</evidence>
<feature type="binding site" evidence="6">
    <location>
        <begin position="116"/>
        <end position="118"/>
    </location>
    <ligand>
        <name>substrate</name>
    </ligand>
</feature>
<keyword evidence="5 6" id="KW-0119">Carbohydrate metabolism</keyword>
<dbReference type="GO" id="GO:0062193">
    <property type="term" value="F:D-ribose pyranase activity"/>
    <property type="evidence" value="ECO:0007669"/>
    <property type="project" value="UniProtKB-EC"/>
</dbReference>